<evidence type="ECO:0000313" key="2">
    <source>
        <dbReference type="EMBL" id="CAB0007124.1"/>
    </source>
</evidence>
<protein>
    <submittedName>
        <fullName evidence="2">Uncharacterized protein</fullName>
    </submittedName>
</protein>
<evidence type="ECO:0000313" key="3">
    <source>
        <dbReference type="Proteomes" id="UP000479000"/>
    </source>
</evidence>
<keyword evidence="3" id="KW-1185">Reference proteome</keyword>
<dbReference type="EMBL" id="CADCXU010018773">
    <property type="protein sequence ID" value="CAB0007122.1"/>
    <property type="molecule type" value="Genomic_DNA"/>
</dbReference>
<proteinExistence type="predicted"/>
<dbReference type="Proteomes" id="UP000479000">
    <property type="component" value="Unassembled WGS sequence"/>
</dbReference>
<evidence type="ECO:0000313" key="1">
    <source>
        <dbReference type="EMBL" id="CAB0007122.1"/>
    </source>
</evidence>
<dbReference type="EMBL" id="CADCXU010018774">
    <property type="protein sequence ID" value="CAB0007124.1"/>
    <property type="molecule type" value="Genomic_DNA"/>
</dbReference>
<sequence length="66" mass="8156">MQPKGVRYPPGSVKVLKRWKGRNRRKLNRREYPNLKREVRLNRSQRKYLKHPLRMAMDLKCPRRVD</sequence>
<reference evidence="2 3" key="1">
    <citation type="submission" date="2020-02" db="EMBL/GenBank/DDBJ databases">
        <authorList>
            <person name="Ferguson B K."/>
        </authorList>
    </citation>
    <scope>NUCLEOTIDE SEQUENCE [LARGE SCALE GENOMIC DNA]</scope>
</reference>
<gene>
    <name evidence="1" type="ORF">NTEN_LOCUS12490</name>
    <name evidence="2" type="ORF">NTEN_LOCUS12491</name>
</gene>
<dbReference type="AlphaFoldDB" id="A0A6H5GSB6"/>
<feature type="non-terminal residue" evidence="2">
    <location>
        <position position="66"/>
    </location>
</feature>
<accession>A0A6H5GSB6</accession>
<organism evidence="2 3">
    <name type="scientific">Nesidiocoris tenuis</name>
    <dbReference type="NCBI Taxonomy" id="355587"/>
    <lineage>
        <taxon>Eukaryota</taxon>
        <taxon>Metazoa</taxon>
        <taxon>Ecdysozoa</taxon>
        <taxon>Arthropoda</taxon>
        <taxon>Hexapoda</taxon>
        <taxon>Insecta</taxon>
        <taxon>Pterygota</taxon>
        <taxon>Neoptera</taxon>
        <taxon>Paraneoptera</taxon>
        <taxon>Hemiptera</taxon>
        <taxon>Heteroptera</taxon>
        <taxon>Panheteroptera</taxon>
        <taxon>Cimicomorpha</taxon>
        <taxon>Miridae</taxon>
        <taxon>Dicyphina</taxon>
        <taxon>Nesidiocoris</taxon>
    </lineage>
</organism>
<name>A0A6H5GSB6_9HEMI</name>